<comment type="caution">
    <text evidence="3">The sequence shown here is derived from an EMBL/GenBank/DDBJ whole genome shotgun (WGS) entry which is preliminary data.</text>
</comment>
<keyword evidence="4" id="KW-1185">Reference proteome</keyword>
<protein>
    <recommendedName>
        <fullName evidence="2">F-box domain-containing protein</fullName>
    </recommendedName>
</protein>
<dbReference type="Pfam" id="PF12937">
    <property type="entry name" value="F-box-like"/>
    <property type="match status" value="1"/>
</dbReference>
<name>A0A9W9FFG7_9EURO</name>
<dbReference type="Gene3D" id="1.20.1280.50">
    <property type="match status" value="1"/>
</dbReference>
<dbReference type="SUPFAM" id="SSF81383">
    <property type="entry name" value="F-box domain"/>
    <property type="match status" value="1"/>
</dbReference>
<accession>A0A9W9FFG7</accession>
<sequence length="475" mass="54735">MSKRKFDKMTDDLHETASPLEGSLNETSVEQVQNMTHLPESRLLRIPHEILLEIISYLPREEDAIKLSNSCWAMRHAILNEDSLVWRDLYQRKYDVPKRHSAKDLGRTYRVRGVALSAEAMGFLPYMLNERQMAWIAIVRDMVVEGLTAPISPTGPKTLNRLRAVLAQSNFLNNPLKIWTSKPNKYLFIAVQLSLTAFALNPDVTEPCARIHYNMAVVYDDSDETPYIAPASLSTDFHKFLHIRSFWQRHFLHPGERSFFESYEEASRKWQPGMRMDSDGSFFPSQWTGYISCLHATRPTHMVADGNVPAQVQTCAQQRILPHELLGRLHMDLTFRPGKEDEKAEHWRKLYGRWMPLGWMPLGCMPNRDREYFTSFANWTQYIPGISEFTYIVEGLIEPFQQPYGGIDGWSRICMAVRVQCPGTDDTPGVILAPDDCMYAMEGLILPGRRMMLGRWQELLDGIAKKCGPFILWDI</sequence>
<dbReference type="GeneID" id="81357732"/>
<feature type="domain" description="F-box" evidence="2">
    <location>
        <begin position="40"/>
        <end position="89"/>
    </location>
</feature>
<dbReference type="AlphaFoldDB" id="A0A9W9FFG7"/>
<feature type="region of interest" description="Disordered" evidence="1">
    <location>
        <begin position="1"/>
        <end position="26"/>
    </location>
</feature>
<evidence type="ECO:0000313" key="3">
    <source>
        <dbReference type="EMBL" id="KAJ5099258.1"/>
    </source>
</evidence>
<evidence type="ECO:0000256" key="1">
    <source>
        <dbReference type="SAM" id="MobiDB-lite"/>
    </source>
</evidence>
<proteinExistence type="predicted"/>
<dbReference type="PROSITE" id="PS50181">
    <property type="entry name" value="FBOX"/>
    <property type="match status" value="1"/>
</dbReference>
<gene>
    <name evidence="3" type="ORF">N7532_006259</name>
</gene>
<dbReference type="InterPro" id="IPR001810">
    <property type="entry name" value="F-box_dom"/>
</dbReference>
<reference evidence="3" key="1">
    <citation type="submission" date="2022-11" db="EMBL/GenBank/DDBJ databases">
        <authorList>
            <person name="Petersen C."/>
        </authorList>
    </citation>
    <scope>NUCLEOTIDE SEQUENCE</scope>
    <source>
        <strain evidence="3">IBT 30761</strain>
    </source>
</reference>
<dbReference type="Proteomes" id="UP001149074">
    <property type="component" value="Unassembled WGS sequence"/>
</dbReference>
<dbReference type="OrthoDB" id="3971593at2759"/>
<dbReference type="RefSeq" id="XP_056474912.1">
    <property type="nucleotide sequence ID" value="XM_056618753.1"/>
</dbReference>
<evidence type="ECO:0000313" key="4">
    <source>
        <dbReference type="Proteomes" id="UP001149074"/>
    </source>
</evidence>
<reference evidence="3" key="2">
    <citation type="journal article" date="2023" name="IMA Fungus">
        <title>Comparative genomic study of the Penicillium genus elucidates a diverse pangenome and 15 lateral gene transfer events.</title>
        <authorList>
            <person name="Petersen C."/>
            <person name="Sorensen T."/>
            <person name="Nielsen M.R."/>
            <person name="Sondergaard T.E."/>
            <person name="Sorensen J.L."/>
            <person name="Fitzpatrick D.A."/>
            <person name="Frisvad J.C."/>
            <person name="Nielsen K.L."/>
        </authorList>
    </citation>
    <scope>NUCLEOTIDE SEQUENCE</scope>
    <source>
        <strain evidence="3">IBT 30761</strain>
    </source>
</reference>
<dbReference type="EMBL" id="JAPQKI010000005">
    <property type="protein sequence ID" value="KAJ5099258.1"/>
    <property type="molecule type" value="Genomic_DNA"/>
</dbReference>
<organism evidence="3 4">
    <name type="scientific">Penicillium argentinense</name>
    <dbReference type="NCBI Taxonomy" id="1131581"/>
    <lineage>
        <taxon>Eukaryota</taxon>
        <taxon>Fungi</taxon>
        <taxon>Dikarya</taxon>
        <taxon>Ascomycota</taxon>
        <taxon>Pezizomycotina</taxon>
        <taxon>Eurotiomycetes</taxon>
        <taxon>Eurotiomycetidae</taxon>
        <taxon>Eurotiales</taxon>
        <taxon>Aspergillaceae</taxon>
        <taxon>Penicillium</taxon>
    </lineage>
</organism>
<dbReference type="InterPro" id="IPR036047">
    <property type="entry name" value="F-box-like_dom_sf"/>
</dbReference>
<evidence type="ECO:0000259" key="2">
    <source>
        <dbReference type="PROSITE" id="PS50181"/>
    </source>
</evidence>